<evidence type="ECO:0000313" key="1">
    <source>
        <dbReference type="EMBL" id="PLW41672.1"/>
    </source>
</evidence>
<evidence type="ECO:0000313" key="2">
    <source>
        <dbReference type="Proteomes" id="UP000235388"/>
    </source>
</evidence>
<proteinExistence type="predicted"/>
<dbReference type="OrthoDB" id="2801217at2759"/>
<dbReference type="STRING" id="200324.A0A2N5UV88"/>
<evidence type="ECO:0008006" key="3">
    <source>
        <dbReference type="Google" id="ProtNLM"/>
    </source>
</evidence>
<dbReference type="CDD" id="cd09272">
    <property type="entry name" value="RNase_HI_RT_Ty1"/>
    <property type="match status" value="1"/>
</dbReference>
<name>A0A2N5UV88_9BASI</name>
<keyword evidence="2" id="KW-1185">Reference proteome</keyword>
<dbReference type="PANTHER" id="PTHR11439:SF494">
    <property type="entry name" value="CYSTEINE-RICH RLK (RECEPTOR-LIKE PROTEIN KINASE) 8"/>
    <property type="match status" value="1"/>
</dbReference>
<dbReference type="Proteomes" id="UP000235388">
    <property type="component" value="Unassembled WGS sequence"/>
</dbReference>
<gene>
    <name evidence="1" type="ORF">PCANC_13170</name>
</gene>
<dbReference type="EMBL" id="PGCJ01000166">
    <property type="protein sequence ID" value="PLW41672.1"/>
    <property type="molecule type" value="Genomic_DNA"/>
</dbReference>
<dbReference type="AlphaFoldDB" id="A0A2N5UV88"/>
<accession>A0A2N5UV88</accession>
<comment type="caution">
    <text evidence="1">The sequence shown here is derived from an EMBL/GenBank/DDBJ whole genome shotgun (WGS) entry which is preliminary data.</text>
</comment>
<organism evidence="1 2">
    <name type="scientific">Puccinia coronata f. sp. avenae</name>
    <dbReference type="NCBI Taxonomy" id="200324"/>
    <lineage>
        <taxon>Eukaryota</taxon>
        <taxon>Fungi</taxon>
        <taxon>Dikarya</taxon>
        <taxon>Basidiomycota</taxon>
        <taxon>Pucciniomycotina</taxon>
        <taxon>Pucciniomycetes</taxon>
        <taxon>Pucciniales</taxon>
        <taxon>Pucciniaceae</taxon>
        <taxon>Puccinia</taxon>
    </lineage>
</organism>
<reference evidence="1 2" key="1">
    <citation type="submission" date="2017-11" db="EMBL/GenBank/DDBJ databases">
        <title>De novo assembly and phasing of dikaryotic genomes from two isolates of Puccinia coronata f. sp. avenae, the causal agent of oat crown rust.</title>
        <authorList>
            <person name="Miller M.E."/>
            <person name="Zhang Y."/>
            <person name="Omidvar V."/>
            <person name="Sperschneider J."/>
            <person name="Schwessinger B."/>
            <person name="Raley C."/>
            <person name="Palmer J.M."/>
            <person name="Garnica D."/>
            <person name="Upadhyaya N."/>
            <person name="Rathjen J."/>
            <person name="Taylor J.M."/>
            <person name="Park R.F."/>
            <person name="Dodds P.N."/>
            <person name="Hirsch C.D."/>
            <person name="Kianian S.F."/>
            <person name="Figueroa M."/>
        </authorList>
    </citation>
    <scope>NUCLEOTIDE SEQUENCE [LARGE SCALE GENOMIC DNA]</scope>
    <source>
        <strain evidence="1">12NC29</strain>
    </source>
</reference>
<dbReference type="PANTHER" id="PTHR11439">
    <property type="entry name" value="GAG-POL-RELATED RETROTRANSPOSON"/>
    <property type="match status" value="1"/>
</dbReference>
<sequence>MKKEFQIKYMGDAVFLLGMKLDRVASGIFLHQSQYIQRKLQLPDAYCPLDQKSYLSKASTTDQECFQALNINYQAIIGSLNYLRILTRPNISFSVSKLSQFLENPGLTHYTAALKVLFFLKGTMFCRLNFRNQSSFNLQSFIDADWANCPDTRCSHTGFLVLRDSHLISWKSTKQATVSLSTTKAEYKVLTNACKDVIWIQILSSEILPGCQESSAVVHIDNRGTINLALSQVSQNGFRTKQIDLQLHFICDLIARKLIKITHVSGLKNFADFLTKPVGKTIIARAISIFATSTPSISALCSQARGMRACQNSYSVALHSPDIIMQSIRDELRLDALVQ</sequence>
<protein>
    <recommendedName>
        <fullName evidence="3">Reverse transcriptase Ty1/copia-type domain-containing protein</fullName>
    </recommendedName>
</protein>